<dbReference type="InterPro" id="IPR008217">
    <property type="entry name" value="Ccc1_fam"/>
</dbReference>
<dbReference type="PANTHER" id="PTHR31851">
    <property type="entry name" value="FE(2+)/MN(2+) TRANSPORTER PCL1"/>
    <property type="match status" value="1"/>
</dbReference>
<dbReference type="GO" id="GO:0012505">
    <property type="term" value="C:endomembrane system"/>
    <property type="evidence" value="ECO:0007669"/>
    <property type="project" value="UniProtKB-SubCell"/>
</dbReference>
<dbReference type="AlphaFoldDB" id="A0A9X2JQR7"/>
<dbReference type="GO" id="GO:0005384">
    <property type="term" value="F:manganese ion transmembrane transporter activity"/>
    <property type="evidence" value="ECO:0007669"/>
    <property type="project" value="InterPro"/>
</dbReference>
<dbReference type="GO" id="GO:0030026">
    <property type="term" value="P:intracellular manganese ion homeostasis"/>
    <property type="evidence" value="ECO:0007669"/>
    <property type="project" value="InterPro"/>
</dbReference>
<proteinExistence type="predicted"/>
<dbReference type="Proteomes" id="UP001139477">
    <property type="component" value="Unassembled WGS sequence"/>
</dbReference>
<evidence type="ECO:0000256" key="1">
    <source>
        <dbReference type="ARBA" id="ARBA00004127"/>
    </source>
</evidence>
<organism evidence="6 7">
    <name type="scientific">Limimaricola litoreus</name>
    <dbReference type="NCBI Taxonomy" id="2955316"/>
    <lineage>
        <taxon>Bacteria</taxon>
        <taxon>Pseudomonadati</taxon>
        <taxon>Pseudomonadota</taxon>
        <taxon>Alphaproteobacteria</taxon>
        <taxon>Rhodobacterales</taxon>
        <taxon>Paracoccaceae</taxon>
        <taxon>Limimaricola</taxon>
    </lineage>
</organism>
<evidence type="ECO:0000313" key="7">
    <source>
        <dbReference type="Proteomes" id="UP001139477"/>
    </source>
</evidence>
<gene>
    <name evidence="6" type="ORF">NHG85_17300</name>
</gene>
<evidence type="ECO:0000256" key="5">
    <source>
        <dbReference type="SAM" id="Phobius"/>
    </source>
</evidence>
<keyword evidence="4 5" id="KW-0472">Membrane</keyword>
<protein>
    <submittedName>
        <fullName evidence="6">VIT1/CCC1 transporter family protein</fullName>
    </submittedName>
</protein>
<name>A0A9X2JQR7_9RHOB</name>
<comment type="subcellular location">
    <subcellularLocation>
        <location evidence="1">Endomembrane system</location>
        <topology evidence="1">Multi-pass membrane protein</topology>
    </subcellularLocation>
</comment>
<reference evidence="6" key="1">
    <citation type="submission" date="2022-06" db="EMBL/GenBank/DDBJ databases">
        <title>Limimaricola sediminis sp. nov., isolated from an intertidal sediment.</title>
        <authorList>
            <person name="Shao X."/>
        </authorList>
    </citation>
    <scope>NUCLEOTIDE SEQUENCE</scope>
    <source>
        <strain evidence="6">ASW11-118</strain>
    </source>
</reference>
<keyword evidence="2 5" id="KW-0812">Transmembrane</keyword>
<evidence type="ECO:0000256" key="2">
    <source>
        <dbReference type="ARBA" id="ARBA00022692"/>
    </source>
</evidence>
<feature type="transmembrane region" description="Helical" evidence="5">
    <location>
        <begin position="133"/>
        <end position="153"/>
    </location>
</feature>
<accession>A0A9X2JQR7</accession>
<keyword evidence="3 5" id="KW-1133">Transmembrane helix</keyword>
<evidence type="ECO:0000256" key="4">
    <source>
        <dbReference type="ARBA" id="ARBA00023136"/>
    </source>
</evidence>
<evidence type="ECO:0000313" key="6">
    <source>
        <dbReference type="EMBL" id="MCP1170264.1"/>
    </source>
</evidence>
<dbReference type="EMBL" id="JAMYXC010000277">
    <property type="protein sequence ID" value="MCP1170264.1"/>
    <property type="molecule type" value="Genomic_DNA"/>
</dbReference>
<keyword evidence="7" id="KW-1185">Reference proteome</keyword>
<feature type="transmembrane region" description="Helical" evidence="5">
    <location>
        <begin position="189"/>
        <end position="211"/>
    </location>
</feature>
<feature type="transmembrane region" description="Helical" evidence="5">
    <location>
        <begin position="159"/>
        <end position="177"/>
    </location>
</feature>
<evidence type="ECO:0000256" key="3">
    <source>
        <dbReference type="ARBA" id="ARBA00022989"/>
    </source>
</evidence>
<sequence>MRDFVYGAIDGAVTTFAIVAGVQGAGLPHGIILALGTANVLADGFSMAASNYSGTKAERDDMMRLRAMKTRRIETDPEGEREEIRRTLRAKGLDGAVLDEAVGVISANKSAWIDLVLGDGHGLDPQAPAPIRAALATFAAFLAAGLIPLLPYALGLEPAFRLSIIATGLVFFAIGALKSRWSLSAWWRSGIETLAIGAAAASIAYLVGTLFRMA</sequence>
<comment type="caution">
    <text evidence="6">The sequence shown here is derived from an EMBL/GenBank/DDBJ whole genome shotgun (WGS) entry which is preliminary data.</text>
</comment>
<dbReference type="Pfam" id="PF01988">
    <property type="entry name" value="VIT1"/>
    <property type="match status" value="1"/>
</dbReference>